<accession>A0ABW2IQH0</accession>
<dbReference type="Proteomes" id="UP001596506">
    <property type="component" value="Unassembled WGS sequence"/>
</dbReference>
<reference evidence="3" key="1">
    <citation type="journal article" date="2019" name="Int. J. Syst. Evol. Microbiol.">
        <title>The Global Catalogue of Microorganisms (GCM) 10K type strain sequencing project: providing services to taxonomists for standard genome sequencing and annotation.</title>
        <authorList>
            <consortium name="The Broad Institute Genomics Platform"/>
            <consortium name="The Broad Institute Genome Sequencing Center for Infectious Disease"/>
            <person name="Wu L."/>
            <person name="Ma J."/>
        </authorList>
    </citation>
    <scope>NUCLEOTIDE SEQUENCE [LARGE SCALE GENOMIC DNA]</scope>
    <source>
        <strain evidence="3">CCUG 60559</strain>
    </source>
</reference>
<keyword evidence="1" id="KW-0732">Signal</keyword>
<name>A0ABW2IQH0_9GAMM</name>
<gene>
    <name evidence="2" type="ORF">ACFQQA_00760</name>
</gene>
<dbReference type="Pfam" id="PF13557">
    <property type="entry name" value="Phenol_MetA_deg"/>
    <property type="match status" value="1"/>
</dbReference>
<protein>
    <submittedName>
        <fullName evidence="2">Transporter</fullName>
    </submittedName>
</protein>
<evidence type="ECO:0000256" key="1">
    <source>
        <dbReference type="SAM" id="SignalP"/>
    </source>
</evidence>
<keyword evidence="3" id="KW-1185">Reference proteome</keyword>
<dbReference type="InterPro" id="IPR025737">
    <property type="entry name" value="FApF"/>
</dbReference>
<evidence type="ECO:0000313" key="2">
    <source>
        <dbReference type="EMBL" id="MFC7293244.1"/>
    </source>
</evidence>
<evidence type="ECO:0000313" key="3">
    <source>
        <dbReference type="Proteomes" id="UP001596506"/>
    </source>
</evidence>
<dbReference type="RefSeq" id="WP_157807824.1">
    <property type="nucleotide sequence ID" value="NZ_JBHTBD010000001.1"/>
</dbReference>
<proteinExistence type="predicted"/>
<organism evidence="2 3">
    <name type="scientific">Marinobacter aromaticivorans</name>
    <dbReference type="NCBI Taxonomy" id="1494078"/>
    <lineage>
        <taxon>Bacteria</taxon>
        <taxon>Pseudomonadati</taxon>
        <taxon>Pseudomonadota</taxon>
        <taxon>Gammaproteobacteria</taxon>
        <taxon>Pseudomonadales</taxon>
        <taxon>Marinobacteraceae</taxon>
        <taxon>Marinobacter</taxon>
    </lineage>
</organism>
<sequence length="353" mass="38381">MKVYTPVLFAVSACLVSASTMAKPEHDDASAAPGQAEQDSEQATDIASITADRGIVTRPGRFTIEPSFSHAHSNATQVAVEGYTVIPALLIGLINISEVQRDIFVGAMSLKYGFTSRFEAALRVPYLSIQEDLREREAFEGTPVDTLRESSGEGLGDIELSARYQLNDGLDGWPYIIGSFRVKAPTGDSPYDVDRQIINDSQGNPIGVELAERPTGSGFWSFEPGVSFIYPSDPAVLYGNLSYVYTLKDEKGYENGNTVNPGDVVRYGFGMGFAFNERTSFSLGYDHSIIRKTTYERDIDLFSANFDSIQIGSLAFGLSQRLTSSTTLSLTVNVGVTENAPNTEITLKLPISL</sequence>
<dbReference type="EMBL" id="JBHTBD010000001">
    <property type="protein sequence ID" value="MFC7293244.1"/>
    <property type="molecule type" value="Genomic_DNA"/>
</dbReference>
<feature type="chain" id="PRO_5047501439" evidence="1">
    <location>
        <begin position="23"/>
        <end position="353"/>
    </location>
</feature>
<feature type="signal peptide" evidence="1">
    <location>
        <begin position="1"/>
        <end position="22"/>
    </location>
</feature>
<comment type="caution">
    <text evidence="2">The sequence shown here is derived from an EMBL/GenBank/DDBJ whole genome shotgun (WGS) entry which is preliminary data.</text>
</comment>